<keyword evidence="1" id="KW-0812">Transmembrane</keyword>
<gene>
    <name evidence="2" type="ORF">ACFO5R_18220</name>
</gene>
<dbReference type="InterPro" id="IPR007404">
    <property type="entry name" value="YdjM-like"/>
</dbReference>
<protein>
    <submittedName>
        <fullName evidence="2">Metal-dependent hydrolase</fullName>
    </submittedName>
</protein>
<sequence length="186" mass="20612">MWPWGHLAVAYLLYTASTRFRFDRPPRAWPLLALAVGTQFPDLVDKPLAWSVGILPGGRTFTHSLLVAALFVPAITAVAIHLDRREVGVAFALGYVTHLFTDVPPSVFAGDLAGVAYLAWPLVDQPPEDPVGGLLDAILHYYAMGPYEVFQLGLFVVAALVWYRDGRPGLERLWSSIERLETRVRS</sequence>
<dbReference type="AlphaFoldDB" id="A0ABD5PTN4"/>
<accession>A0ABD5PTN4</accession>
<evidence type="ECO:0000313" key="2">
    <source>
        <dbReference type="EMBL" id="MFC4543866.1"/>
    </source>
</evidence>
<evidence type="ECO:0000313" key="3">
    <source>
        <dbReference type="Proteomes" id="UP001595898"/>
    </source>
</evidence>
<feature type="transmembrane region" description="Helical" evidence="1">
    <location>
        <begin position="61"/>
        <end position="80"/>
    </location>
</feature>
<feature type="transmembrane region" description="Helical" evidence="1">
    <location>
        <begin position="92"/>
        <end position="120"/>
    </location>
</feature>
<dbReference type="Pfam" id="PF04307">
    <property type="entry name" value="YdjM"/>
    <property type="match status" value="1"/>
</dbReference>
<dbReference type="EMBL" id="JBHSFA010000009">
    <property type="protein sequence ID" value="MFC4543866.1"/>
    <property type="molecule type" value="Genomic_DNA"/>
</dbReference>
<organism evidence="2 3">
    <name type="scientific">Halosolutus amylolyticus</name>
    <dbReference type="NCBI Taxonomy" id="2932267"/>
    <lineage>
        <taxon>Archaea</taxon>
        <taxon>Methanobacteriati</taxon>
        <taxon>Methanobacteriota</taxon>
        <taxon>Stenosarchaea group</taxon>
        <taxon>Halobacteria</taxon>
        <taxon>Halobacteriales</taxon>
        <taxon>Natrialbaceae</taxon>
        <taxon>Halosolutus</taxon>
    </lineage>
</organism>
<dbReference type="GO" id="GO:0016787">
    <property type="term" value="F:hydrolase activity"/>
    <property type="evidence" value="ECO:0007669"/>
    <property type="project" value="UniProtKB-KW"/>
</dbReference>
<proteinExistence type="predicted"/>
<keyword evidence="1" id="KW-0472">Membrane</keyword>
<reference evidence="2 3" key="1">
    <citation type="journal article" date="2019" name="Int. J. Syst. Evol. Microbiol.">
        <title>The Global Catalogue of Microorganisms (GCM) 10K type strain sequencing project: providing services to taxonomists for standard genome sequencing and annotation.</title>
        <authorList>
            <consortium name="The Broad Institute Genomics Platform"/>
            <consortium name="The Broad Institute Genome Sequencing Center for Infectious Disease"/>
            <person name="Wu L."/>
            <person name="Ma J."/>
        </authorList>
    </citation>
    <scope>NUCLEOTIDE SEQUENCE [LARGE SCALE GENOMIC DNA]</scope>
    <source>
        <strain evidence="2 3">WLHS5</strain>
    </source>
</reference>
<keyword evidence="2" id="KW-0378">Hydrolase</keyword>
<dbReference type="RefSeq" id="WP_250142108.1">
    <property type="nucleotide sequence ID" value="NZ_JALIQP010000005.1"/>
</dbReference>
<comment type="caution">
    <text evidence="2">The sequence shown here is derived from an EMBL/GenBank/DDBJ whole genome shotgun (WGS) entry which is preliminary data.</text>
</comment>
<feature type="transmembrane region" description="Helical" evidence="1">
    <location>
        <begin position="140"/>
        <end position="163"/>
    </location>
</feature>
<name>A0ABD5PTN4_9EURY</name>
<evidence type="ECO:0000256" key="1">
    <source>
        <dbReference type="SAM" id="Phobius"/>
    </source>
</evidence>
<dbReference type="Proteomes" id="UP001595898">
    <property type="component" value="Unassembled WGS sequence"/>
</dbReference>
<keyword evidence="3" id="KW-1185">Reference proteome</keyword>
<keyword evidence="1" id="KW-1133">Transmembrane helix</keyword>